<comment type="caution">
    <text evidence="4">The sequence shown here is derived from an EMBL/GenBank/DDBJ whole genome shotgun (WGS) entry which is preliminary data.</text>
</comment>
<dbReference type="Gene3D" id="3.40.33.10">
    <property type="entry name" value="CAP"/>
    <property type="match status" value="1"/>
</dbReference>
<feature type="region of interest" description="Disordered" evidence="1">
    <location>
        <begin position="47"/>
        <end position="79"/>
    </location>
</feature>
<evidence type="ECO:0000259" key="3">
    <source>
        <dbReference type="Pfam" id="PF00188"/>
    </source>
</evidence>
<evidence type="ECO:0000256" key="2">
    <source>
        <dbReference type="SAM" id="Phobius"/>
    </source>
</evidence>
<feature type="domain" description="SCP" evidence="3">
    <location>
        <begin position="89"/>
        <end position="214"/>
    </location>
</feature>
<name>A0ABP9PLI8_9ACTN</name>
<feature type="transmembrane region" description="Helical" evidence="2">
    <location>
        <begin position="20"/>
        <end position="43"/>
    </location>
</feature>
<keyword evidence="2" id="KW-0472">Membrane</keyword>
<dbReference type="PANTHER" id="PTHR31157">
    <property type="entry name" value="SCP DOMAIN-CONTAINING PROTEIN"/>
    <property type="match status" value="1"/>
</dbReference>
<dbReference type="PANTHER" id="PTHR31157:SF1">
    <property type="entry name" value="SCP DOMAIN-CONTAINING PROTEIN"/>
    <property type="match status" value="1"/>
</dbReference>
<gene>
    <name evidence="4" type="ORF">GCM10023340_22670</name>
</gene>
<evidence type="ECO:0000256" key="1">
    <source>
        <dbReference type="SAM" id="MobiDB-lite"/>
    </source>
</evidence>
<reference evidence="5" key="1">
    <citation type="journal article" date="2019" name="Int. J. Syst. Evol. Microbiol.">
        <title>The Global Catalogue of Microorganisms (GCM) 10K type strain sequencing project: providing services to taxonomists for standard genome sequencing and annotation.</title>
        <authorList>
            <consortium name="The Broad Institute Genomics Platform"/>
            <consortium name="The Broad Institute Genome Sequencing Center for Infectious Disease"/>
            <person name="Wu L."/>
            <person name="Ma J."/>
        </authorList>
    </citation>
    <scope>NUCLEOTIDE SEQUENCE [LARGE SCALE GENOMIC DNA]</scope>
    <source>
        <strain evidence="5">JCM 18459</strain>
    </source>
</reference>
<proteinExistence type="predicted"/>
<accession>A0ABP9PLI8</accession>
<evidence type="ECO:0000313" key="4">
    <source>
        <dbReference type="EMBL" id="GAA5148609.1"/>
    </source>
</evidence>
<dbReference type="SUPFAM" id="SSF55797">
    <property type="entry name" value="PR-1-like"/>
    <property type="match status" value="1"/>
</dbReference>
<dbReference type="EMBL" id="BAABKG010000003">
    <property type="protein sequence ID" value="GAA5148609.1"/>
    <property type="molecule type" value="Genomic_DNA"/>
</dbReference>
<evidence type="ECO:0000313" key="5">
    <source>
        <dbReference type="Proteomes" id="UP001500221"/>
    </source>
</evidence>
<keyword evidence="2" id="KW-0812">Transmembrane</keyword>
<keyword evidence="5" id="KW-1185">Reference proteome</keyword>
<dbReference type="InterPro" id="IPR035940">
    <property type="entry name" value="CAP_sf"/>
</dbReference>
<dbReference type="InterPro" id="IPR014044">
    <property type="entry name" value="CAP_dom"/>
</dbReference>
<protein>
    <submittedName>
        <fullName evidence="4">CAP domain-containing protein</fullName>
    </submittedName>
</protein>
<dbReference type="Pfam" id="PF00188">
    <property type="entry name" value="CAP"/>
    <property type="match status" value="1"/>
</dbReference>
<dbReference type="CDD" id="cd05379">
    <property type="entry name" value="CAP_bacterial"/>
    <property type="match status" value="1"/>
</dbReference>
<keyword evidence="2" id="KW-1133">Transmembrane helix</keyword>
<organism evidence="4 5">
    <name type="scientific">Nocardioides marinquilinus</name>
    <dbReference type="NCBI Taxonomy" id="1210400"/>
    <lineage>
        <taxon>Bacteria</taxon>
        <taxon>Bacillati</taxon>
        <taxon>Actinomycetota</taxon>
        <taxon>Actinomycetes</taxon>
        <taxon>Propionibacteriales</taxon>
        <taxon>Nocardioidaceae</taxon>
        <taxon>Nocardioides</taxon>
    </lineage>
</organism>
<sequence>MNHTPHPVVGARTRTAPVNTIAVVAAVAALATLLSLVLTAGAVRADAAPGRSGDGSSTVDAVRGGSEYKQGSRTTRRPRLDADLRSVLTLVNRARSKARVCGTKRYPAVAPVKLNARLNVAADGFAHLMARRDFFAHESPNGASPGDRIARSGYDWSRYGENIAAGYSDPASVVDAWLKSPGHCANLMGRFKEIGLGYAYDPDSTYGHYWVQDFATRG</sequence>
<dbReference type="Proteomes" id="UP001500221">
    <property type="component" value="Unassembled WGS sequence"/>
</dbReference>